<protein>
    <submittedName>
        <fullName evidence="1">Uncharacterized protein</fullName>
    </submittedName>
</protein>
<proteinExistence type="predicted"/>
<name>A0ABQ4Z478_9ASTR</name>
<comment type="caution">
    <text evidence="1">The sequence shown here is derived from an EMBL/GenBank/DDBJ whole genome shotgun (WGS) entry which is preliminary data.</text>
</comment>
<dbReference type="Proteomes" id="UP001151760">
    <property type="component" value="Unassembled WGS sequence"/>
</dbReference>
<reference evidence="1" key="2">
    <citation type="submission" date="2022-01" db="EMBL/GenBank/DDBJ databases">
        <authorList>
            <person name="Yamashiro T."/>
            <person name="Shiraishi A."/>
            <person name="Satake H."/>
            <person name="Nakayama K."/>
        </authorList>
    </citation>
    <scope>NUCLEOTIDE SEQUENCE</scope>
</reference>
<reference evidence="1" key="1">
    <citation type="journal article" date="2022" name="Int. J. Mol. Sci.">
        <title>Draft Genome of Tanacetum Coccineum: Genomic Comparison of Closely Related Tanacetum-Family Plants.</title>
        <authorList>
            <person name="Yamashiro T."/>
            <person name="Shiraishi A."/>
            <person name="Nakayama K."/>
            <person name="Satake H."/>
        </authorList>
    </citation>
    <scope>NUCLEOTIDE SEQUENCE</scope>
</reference>
<keyword evidence="2" id="KW-1185">Reference proteome</keyword>
<evidence type="ECO:0000313" key="1">
    <source>
        <dbReference type="EMBL" id="GJS84900.1"/>
    </source>
</evidence>
<dbReference type="EMBL" id="BQNB010011010">
    <property type="protein sequence ID" value="GJS84900.1"/>
    <property type="molecule type" value="Genomic_DNA"/>
</dbReference>
<sequence>MGDVMKMRGFWSEVVAYFEKEIGEKVQRIENKAKTLCSSTVVSLLELCFYTRGPGCRVAGTRYCSNTRLLDRGFWKADVSSYDWWIQLLLAGVRGSGGGYEVLFIWGCQYEVVKAVTRYCSRLGIRAHH</sequence>
<gene>
    <name evidence="1" type="ORF">Tco_0751441</name>
</gene>
<accession>A0ABQ4Z478</accession>
<organism evidence="1 2">
    <name type="scientific">Tanacetum coccineum</name>
    <dbReference type="NCBI Taxonomy" id="301880"/>
    <lineage>
        <taxon>Eukaryota</taxon>
        <taxon>Viridiplantae</taxon>
        <taxon>Streptophyta</taxon>
        <taxon>Embryophyta</taxon>
        <taxon>Tracheophyta</taxon>
        <taxon>Spermatophyta</taxon>
        <taxon>Magnoliopsida</taxon>
        <taxon>eudicotyledons</taxon>
        <taxon>Gunneridae</taxon>
        <taxon>Pentapetalae</taxon>
        <taxon>asterids</taxon>
        <taxon>campanulids</taxon>
        <taxon>Asterales</taxon>
        <taxon>Asteraceae</taxon>
        <taxon>Asteroideae</taxon>
        <taxon>Anthemideae</taxon>
        <taxon>Anthemidinae</taxon>
        <taxon>Tanacetum</taxon>
    </lineage>
</organism>
<evidence type="ECO:0000313" key="2">
    <source>
        <dbReference type="Proteomes" id="UP001151760"/>
    </source>
</evidence>